<dbReference type="Gene3D" id="3.90.1640.30">
    <property type="match status" value="1"/>
</dbReference>
<evidence type="ECO:0000313" key="11">
    <source>
        <dbReference type="Proteomes" id="UP000199208"/>
    </source>
</evidence>
<dbReference type="NCBIfam" id="TIGR00644">
    <property type="entry name" value="recJ"/>
    <property type="match status" value="1"/>
</dbReference>
<dbReference type="InterPro" id="IPR004610">
    <property type="entry name" value="RecJ"/>
</dbReference>
<proteinExistence type="inferred from homology"/>
<keyword evidence="6" id="KW-0175">Coiled coil</keyword>
<feature type="domain" description="DHHA1" evidence="8">
    <location>
        <begin position="353"/>
        <end position="441"/>
    </location>
</feature>
<accession>A0A1G5RWX9</accession>
<gene>
    <name evidence="10" type="ORF">SAMN03080599_01231</name>
</gene>
<feature type="domain" description="RecJ OB" evidence="9">
    <location>
        <begin position="461"/>
        <end position="565"/>
    </location>
</feature>
<dbReference type="Proteomes" id="UP000199208">
    <property type="component" value="Unassembled WGS sequence"/>
</dbReference>
<dbReference type="GO" id="GO:0006281">
    <property type="term" value="P:DNA repair"/>
    <property type="evidence" value="ECO:0007669"/>
    <property type="project" value="InterPro"/>
</dbReference>
<keyword evidence="5 10" id="KW-0269">Exonuclease</keyword>
<dbReference type="Pfam" id="PF02272">
    <property type="entry name" value="DHHA1"/>
    <property type="match status" value="1"/>
</dbReference>
<dbReference type="Pfam" id="PF01368">
    <property type="entry name" value="DHH"/>
    <property type="match status" value="1"/>
</dbReference>
<evidence type="ECO:0000256" key="4">
    <source>
        <dbReference type="ARBA" id="ARBA00022801"/>
    </source>
</evidence>
<protein>
    <recommendedName>
        <fullName evidence="2">Single-stranded-DNA-specific exonuclease RecJ</fullName>
    </recommendedName>
</protein>
<dbReference type="OrthoDB" id="9809852at2"/>
<dbReference type="SUPFAM" id="SSF64182">
    <property type="entry name" value="DHH phosphoesterases"/>
    <property type="match status" value="1"/>
</dbReference>
<dbReference type="InterPro" id="IPR051673">
    <property type="entry name" value="SSDNA_exonuclease_RecJ"/>
</dbReference>
<evidence type="ECO:0000256" key="5">
    <source>
        <dbReference type="ARBA" id="ARBA00022839"/>
    </source>
</evidence>
<organism evidence="10 11">
    <name type="scientific">Acidaminobacter hydrogenoformans DSM 2784</name>
    <dbReference type="NCBI Taxonomy" id="1120920"/>
    <lineage>
        <taxon>Bacteria</taxon>
        <taxon>Bacillati</taxon>
        <taxon>Bacillota</taxon>
        <taxon>Clostridia</taxon>
        <taxon>Peptostreptococcales</taxon>
        <taxon>Acidaminobacteraceae</taxon>
        <taxon>Acidaminobacter</taxon>
    </lineage>
</organism>
<dbReference type="PANTHER" id="PTHR30255">
    <property type="entry name" value="SINGLE-STRANDED-DNA-SPECIFIC EXONUCLEASE RECJ"/>
    <property type="match status" value="1"/>
</dbReference>
<dbReference type="Gene3D" id="3.10.310.30">
    <property type="match status" value="1"/>
</dbReference>
<feature type="coiled-coil region" evidence="6">
    <location>
        <begin position="308"/>
        <end position="342"/>
    </location>
</feature>
<evidence type="ECO:0000256" key="3">
    <source>
        <dbReference type="ARBA" id="ARBA00022722"/>
    </source>
</evidence>
<dbReference type="RefSeq" id="WP_092590018.1">
    <property type="nucleotide sequence ID" value="NZ_FMWL01000004.1"/>
</dbReference>
<evidence type="ECO:0000256" key="6">
    <source>
        <dbReference type="SAM" id="Coils"/>
    </source>
</evidence>
<name>A0A1G5RWX9_9FIRM</name>
<reference evidence="10 11" key="1">
    <citation type="submission" date="2016-10" db="EMBL/GenBank/DDBJ databases">
        <authorList>
            <person name="de Groot N.N."/>
        </authorList>
    </citation>
    <scope>NUCLEOTIDE SEQUENCE [LARGE SCALE GENOMIC DNA]</scope>
    <source>
        <strain evidence="10 11">DSM 2784</strain>
    </source>
</reference>
<feature type="domain" description="DDH" evidence="7">
    <location>
        <begin position="79"/>
        <end position="227"/>
    </location>
</feature>
<dbReference type="GO" id="GO:0003676">
    <property type="term" value="F:nucleic acid binding"/>
    <property type="evidence" value="ECO:0007669"/>
    <property type="project" value="InterPro"/>
</dbReference>
<dbReference type="GO" id="GO:0008409">
    <property type="term" value="F:5'-3' exonuclease activity"/>
    <property type="evidence" value="ECO:0007669"/>
    <property type="project" value="InterPro"/>
</dbReference>
<evidence type="ECO:0000313" key="10">
    <source>
        <dbReference type="EMBL" id="SCZ78368.1"/>
    </source>
</evidence>
<evidence type="ECO:0000259" key="8">
    <source>
        <dbReference type="Pfam" id="PF02272"/>
    </source>
</evidence>
<comment type="similarity">
    <text evidence="1">Belongs to the RecJ family.</text>
</comment>
<keyword evidence="4" id="KW-0378">Hydrolase</keyword>
<dbReference type="InterPro" id="IPR038763">
    <property type="entry name" value="DHH_sf"/>
</dbReference>
<sequence length="763" mass="84164">MLSNKARWISKQNGIGTASQDLVDLELLTDELLIARGVKLSEKTAFLNPDFGDLEAPEKMLGLTPAVHRVKKAMADGEKIVVYGDYDVDGMTSISILVRAFREMDYPVVYYIPDRHDEGYGLNAEAIKALIDDGANVIITVDCGITSTVEADICRANDVDLIITDHHEPHAVLPGAFAILNPKQPGCIYGYKHLAGAGIALRVAEALLEERFEAVKTELLELAAFGTVADVAPLLGENRIIVHHGLSTMSDTVQVGLRALIEATEMTGKKITAGHIGFILAPKLNAAGRISDAMLGVRLLTTLDPLEAADISKQLVEMNEQRQAIEREIVEAALEQVELKRDPSNVEQPLPPFLVVSGEGWHGGVIGIVASRIVERYHRPVIVFGVENGIAKGSGRSIEGFNLFEALQSVGELFSKFGGHEQAAGMTLEAVALPELEAKLNLYAGLRLTSEDFKPLYRVEATLGKEAIRFELTELLKKLEPFGIGNPKPLFRVNNLMTEKVMTIGRVKTYLKVVASDGLRNFDLVNFRNSEIFEPLKTKMRFDALVTVEENEFRGVKSIQFDTRDIRIHEPLMFFEAEDVQAFNQLKAETIIHKAYRFQKVPVRTRNEQMGSDLLDKKVSVGTDRVQEGHCFFAYSLQGWLSYCHRWLDEMAGRSSGAGELHLCPLTEPEGGICLDPEGYALKSEASGLVPNRDQLKRLYLAIRSGEALETPKTLPTILALRILESAGLIRKTGQETYQICEVSGKVDLTASPLFSALMSWVK</sequence>
<evidence type="ECO:0000256" key="1">
    <source>
        <dbReference type="ARBA" id="ARBA00005915"/>
    </source>
</evidence>
<dbReference type="PANTHER" id="PTHR30255:SF2">
    <property type="entry name" value="SINGLE-STRANDED-DNA-SPECIFIC EXONUCLEASE RECJ"/>
    <property type="match status" value="1"/>
</dbReference>
<keyword evidence="11" id="KW-1185">Reference proteome</keyword>
<dbReference type="Pfam" id="PF17768">
    <property type="entry name" value="RecJ_OB"/>
    <property type="match status" value="1"/>
</dbReference>
<evidence type="ECO:0000256" key="2">
    <source>
        <dbReference type="ARBA" id="ARBA00019841"/>
    </source>
</evidence>
<dbReference type="InterPro" id="IPR001667">
    <property type="entry name" value="DDH_dom"/>
</dbReference>
<dbReference type="AlphaFoldDB" id="A0A1G5RWX9"/>
<evidence type="ECO:0000259" key="7">
    <source>
        <dbReference type="Pfam" id="PF01368"/>
    </source>
</evidence>
<dbReference type="InterPro" id="IPR041122">
    <property type="entry name" value="RecJ_OB"/>
</dbReference>
<evidence type="ECO:0000259" key="9">
    <source>
        <dbReference type="Pfam" id="PF17768"/>
    </source>
</evidence>
<dbReference type="GO" id="GO:0006310">
    <property type="term" value="P:DNA recombination"/>
    <property type="evidence" value="ECO:0007669"/>
    <property type="project" value="InterPro"/>
</dbReference>
<keyword evidence="3" id="KW-0540">Nuclease</keyword>
<dbReference type="STRING" id="1120920.SAMN03080599_01231"/>
<dbReference type="InterPro" id="IPR003156">
    <property type="entry name" value="DHHA1_dom"/>
</dbReference>
<dbReference type="EMBL" id="FMWL01000004">
    <property type="protein sequence ID" value="SCZ78368.1"/>
    <property type="molecule type" value="Genomic_DNA"/>
</dbReference>